<dbReference type="Pfam" id="PF00015">
    <property type="entry name" value="MCPsignal"/>
    <property type="match status" value="1"/>
</dbReference>
<comment type="subcellular location">
    <subcellularLocation>
        <location evidence="1">Membrane</location>
    </subcellularLocation>
</comment>
<proteinExistence type="inferred from homology"/>
<dbReference type="PANTHER" id="PTHR32089">
    <property type="entry name" value="METHYL-ACCEPTING CHEMOTAXIS PROTEIN MCPB"/>
    <property type="match status" value="1"/>
</dbReference>
<feature type="transmembrane region" description="Helical" evidence="5">
    <location>
        <begin position="201"/>
        <end position="221"/>
    </location>
</feature>
<dbReference type="KEGG" id="maer:DAI18_17235"/>
<keyword evidence="5" id="KW-1133">Transmembrane helix</keyword>
<keyword evidence="5" id="KW-0472">Membrane</keyword>
<dbReference type="PANTHER" id="PTHR32089:SF112">
    <property type="entry name" value="LYSOZYME-LIKE PROTEIN-RELATED"/>
    <property type="match status" value="1"/>
</dbReference>
<evidence type="ECO:0000259" key="7">
    <source>
        <dbReference type="PROSITE" id="PS50885"/>
    </source>
</evidence>
<gene>
    <name evidence="8" type="ORF">DAI18_17235</name>
</gene>
<dbReference type="InterPro" id="IPR004089">
    <property type="entry name" value="MCPsignal_dom"/>
</dbReference>
<dbReference type="Gene3D" id="1.10.287.950">
    <property type="entry name" value="Methyl-accepting chemotaxis protein"/>
    <property type="match status" value="1"/>
</dbReference>
<dbReference type="FunFam" id="1.10.287.950:FF:000001">
    <property type="entry name" value="Methyl-accepting chemotaxis sensory transducer"/>
    <property type="match status" value="1"/>
</dbReference>
<feature type="domain" description="HAMP" evidence="7">
    <location>
        <begin position="222"/>
        <end position="275"/>
    </location>
</feature>
<dbReference type="GO" id="GO:0004888">
    <property type="term" value="F:transmembrane signaling receptor activity"/>
    <property type="evidence" value="ECO:0007669"/>
    <property type="project" value="InterPro"/>
</dbReference>
<dbReference type="SMART" id="SM00283">
    <property type="entry name" value="MA"/>
    <property type="match status" value="1"/>
</dbReference>
<organism evidence="8 9">
    <name type="scientific">Microvirgula aerodenitrificans</name>
    <dbReference type="NCBI Taxonomy" id="57480"/>
    <lineage>
        <taxon>Bacteria</taxon>
        <taxon>Pseudomonadati</taxon>
        <taxon>Pseudomonadota</taxon>
        <taxon>Betaproteobacteria</taxon>
        <taxon>Neisseriales</taxon>
        <taxon>Aquaspirillaceae</taxon>
        <taxon>Microvirgula</taxon>
    </lineage>
</organism>
<dbReference type="PROSITE" id="PS50885">
    <property type="entry name" value="HAMP"/>
    <property type="match status" value="1"/>
</dbReference>
<protein>
    <recommendedName>
        <fullName evidence="10">Methyl-accepting chemotaxis protein</fullName>
    </recommendedName>
</protein>
<name>A0A2S0PE01_9NEIS</name>
<feature type="domain" description="Methyl-accepting transducer" evidence="6">
    <location>
        <begin position="280"/>
        <end position="516"/>
    </location>
</feature>
<dbReference type="CDD" id="cd11386">
    <property type="entry name" value="MCP_signal"/>
    <property type="match status" value="1"/>
</dbReference>
<dbReference type="InterPro" id="IPR004090">
    <property type="entry name" value="Chemotax_Me-accpt_rcpt"/>
</dbReference>
<keyword evidence="9" id="KW-1185">Reference proteome</keyword>
<reference evidence="8 9" key="1">
    <citation type="submission" date="2018-04" db="EMBL/GenBank/DDBJ databases">
        <title>Denitrifier Microvirgula.</title>
        <authorList>
            <person name="Anderson E."/>
            <person name="Jang J."/>
            <person name="Ishii S."/>
        </authorList>
    </citation>
    <scope>NUCLEOTIDE SEQUENCE [LARGE SCALE GENOMIC DNA]</scope>
    <source>
        <strain evidence="8 9">BE2.4</strain>
    </source>
</reference>
<evidence type="ECO:0000313" key="8">
    <source>
        <dbReference type="EMBL" id="AVY95591.1"/>
    </source>
</evidence>
<evidence type="ECO:0000256" key="3">
    <source>
        <dbReference type="ARBA" id="ARBA00029447"/>
    </source>
</evidence>
<dbReference type="GO" id="GO:0007165">
    <property type="term" value="P:signal transduction"/>
    <property type="evidence" value="ECO:0007669"/>
    <property type="project" value="UniProtKB-KW"/>
</dbReference>
<dbReference type="AlphaFoldDB" id="A0A2S0PE01"/>
<dbReference type="Proteomes" id="UP000244173">
    <property type="component" value="Chromosome"/>
</dbReference>
<dbReference type="InterPro" id="IPR003660">
    <property type="entry name" value="HAMP_dom"/>
</dbReference>
<evidence type="ECO:0000313" key="9">
    <source>
        <dbReference type="Proteomes" id="UP000244173"/>
    </source>
</evidence>
<dbReference type="STRING" id="1122240.GCA_000620105_01931"/>
<evidence type="ECO:0000256" key="1">
    <source>
        <dbReference type="ARBA" id="ARBA00004370"/>
    </source>
</evidence>
<evidence type="ECO:0000259" key="6">
    <source>
        <dbReference type="PROSITE" id="PS50111"/>
    </source>
</evidence>
<dbReference type="PROSITE" id="PS50111">
    <property type="entry name" value="CHEMOTAXIS_TRANSDUC_2"/>
    <property type="match status" value="1"/>
</dbReference>
<dbReference type="SMART" id="SM00304">
    <property type="entry name" value="HAMP"/>
    <property type="match status" value="2"/>
</dbReference>
<evidence type="ECO:0000256" key="4">
    <source>
        <dbReference type="PROSITE-ProRule" id="PRU00284"/>
    </source>
</evidence>
<evidence type="ECO:0000256" key="5">
    <source>
        <dbReference type="SAM" id="Phobius"/>
    </source>
</evidence>
<dbReference type="GO" id="GO:0016020">
    <property type="term" value="C:membrane"/>
    <property type="evidence" value="ECO:0007669"/>
    <property type="project" value="UniProtKB-SubCell"/>
</dbReference>
<accession>A0A2S0PE01</accession>
<keyword evidence="2 4" id="KW-0807">Transducer</keyword>
<dbReference type="PRINTS" id="PR00260">
    <property type="entry name" value="CHEMTRNSDUCR"/>
</dbReference>
<evidence type="ECO:0008006" key="10">
    <source>
        <dbReference type="Google" id="ProtNLM"/>
    </source>
</evidence>
<dbReference type="GO" id="GO:0006935">
    <property type="term" value="P:chemotaxis"/>
    <property type="evidence" value="ECO:0007669"/>
    <property type="project" value="InterPro"/>
</dbReference>
<sequence>MENRMKNLSVATRIILGFALLLLALAGAGVVSLQGLDRINTRVAEVTNHELAFFQGVSKLQVEIGNLRRFEKDYFINIGEPEARAGYLGKWKKTFAETQTNIADLQKLLARQPDALAALQQRMTEQGELLTGYGNGFNSVSASVEAGHLTSTADANTALGKYKDNVHRMESTLDALAQSAQTAVDSLHGQIDETSSSAKTAVLSILGLSLLAGVLISLLIIRSIQKPLHSMQEISHTLASTRDLTLDLPDYGRNELGSMGASLGTLVSTVRGLIRESHGYSGKLVSAADQLNAVSGQVAQASHQQSEAAASSAAAFEQMTVSINVVADNAQGVEAQARDATREAGQSSQMAVQAADEIQQIAQSIAETTRLIDQLNLRSGEIGEIVKVISDIADQTNLLALNAAIEAARAGEMGRGFAVVADEVRKLAERTGQATTEISSRIKGVQTDTREAHQSMQQANARIVTGVDSTRSVAASLQVIRDLSQRSVDKIAEMASAIKEQSQACHDAARNVEHIAQMNESTNMSAQQSSRLAHELQDLSGALDGSLNRFRV</sequence>
<evidence type="ECO:0000256" key="2">
    <source>
        <dbReference type="ARBA" id="ARBA00023224"/>
    </source>
</evidence>
<dbReference type="EMBL" id="CP028519">
    <property type="protein sequence ID" value="AVY95591.1"/>
    <property type="molecule type" value="Genomic_DNA"/>
</dbReference>
<keyword evidence="5" id="KW-0812">Transmembrane</keyword>
<dbReference type="SUPFAM" id="SSF58104">
    <property type="entry name" value="Methyl-accepting chemotaxis protein (MCP) signaling domain"/>
    <property type="match status" value="1"/>
</dbReference>
<comment type="similarity">
    <text evidence="3">Belongs to the methyl-accepting chemotaxis (MCP) protein family.</text>
</comment>
<dbReference type="Pfam" id="PF00672">
    <property type="entry name" value="HAMP"/>
    <property type="match status" value="1"/>
</dbReference>